<name>A0A7W5JSF0_9ACTN</name>
<dbReference type="EMBL" id="JACHZG010000001">
    <property type="protein sequence ID" value="MBB3325479.1"/>
    <property type="molecule type" value="Genomic_DNA"/>
</dbReference>
<comment type="caution">
    <text evidence="1">The sequence shown here is derived from an EMBL/GenBank/DDBJ whole genome shotgun (WGS) entry which is preliminary data.</text>
</comment>
<gene>
    <name evidence="1" type="ORF">FHX39_000423</name>
</gene>
<keyword evidence="2" id="KW-1185">Reference proteome</keyword>
<evidence type="ECO:0000313" key="1">
    <source>
        <dbReference type="EMBL" id="MBB3325479.1"/>
    </source>
</evidence>
<sequence length="80" mass="9174">MSNDSTLNMAWVPDWTLPDWSVRTYTSGDRLVLEAEQDAPMGDILRQVYGAGWQEMGDPMGELVSTDGRPTFVRFYMVRR</sequence>
<reference evidence="1 2" key="1">
    <citation type="submission" date="2020-08" db="EMBL/GenBank/DDBJ databases">
        <title>Sequencing the genomes of 1000 actinobacteria strains.</title>
        <authorList>
            <person name="Klenk H.-P."/>
        </authorList>
    </citation>
    <scope>NUCLEOTIDE SEQUENCE [LARGE SCALE GENOMIC DNA]</scope>
    <source>
        <strain evidence="1 2">DSM 11053</strain>
    </source>
</reference>
<dbReference type="RefSeq" id="WP_183336421.1">
    <property type="nucleotide sequence ID" value="NZ_JACHZG010000001.1"/>
</dbReference>
<accession>A0A7W5JSF0</accession>
<protein>
    <submittedName>
        <fullName evidence="1">Uncharacterized protein</fullName>
    </submittedName>
</protein>
<evidence type="ECO:0000313" key="2">
    <source>
        <dbReference type="Proteomes" id="UP000565572"/>
    </source>
</evidence>
<organism evidence="1 2">
    <name type="scientific">Microlunatus antarcticus</name>
    <dbReference type="NCBI Taxonomy" id="53388"/>
    <lineage>
        <taxon>Bacteria</taxon>
        <taxon>Bacillati</taxon>
        <taxon>Actinomycetota</taxon>
        <taxon>Actinomycetes</taxon>
        <taxon>Propionibacteriales</taxon>
        <taxon>Propionibacteriaceae</taxon>
        <taxon>Microlunatus</taxon>
    </lineage>
</organism>
<proteinExistence type="predicted"/>
<dbReference type="AlphaFoldDB" id="A0A7W5JSF0"/>
<dbReference type="Proteomes" id="UP000565572">
    <property type="component" value="Unassembled WGS sequence"/>
</dbReference>